<evidence type="ECO:0000313" key="4">
    <source>
        <dbReference type="EMBL" id="KAF2826472.1"/>
    </source>
</evidence>
<dbReference type="PANTHER" id="PTHR34002">
    <property type="entry name" value="BLR1656 PROTEIN"/>
    <property type="match status" value="1"/>
</dbReference>
<name>A0A6A6ZZH9_9PLEO</name>
<dbReference type="InterPro" id="IPR013320">
    <property type="entry name" value="ConA-like_dom_sf"/>
</dbReference>
<dbReference type="InterPro" id="IPR002594">
    <property type="entry name" value="GH12"/>
</dbReference>
<dbReference type="Gene3D" id="2.60.120.180">
    <property type="match status" value="1"/>
</dbReference>
<proteinExistence type="inferred from homology"/>
<dbReference type="EMBL" id="MU006226">
    <property type="protein sequence ID" value="KAF2826472.1"/>
    <property type="molecule type" value="Genomic_DNA"/>
</dbReference>
<dbReference type="OrthoDB" id="89349at2759"/>
<gene>
    <name evidence="4" type="ORF">CC86DRAFT_30288</name>
</gene>
<dbReference type="Pfam" id="PF01670">
    <property type="entry name" value="Glyco_hydro_12"/>
    <property type="match status" value="1"/>
</dbReference>
<dbReference type="GO" id="GO:0000272">
    <property type="term" value="P:polysaccharide catabolic process"/>
    <property type="evidence" value="ECO:0007669"/>
    <property type="project" value="UniProtKB-KW"/>
</dbReference>
<evidence type="ECO:0000256" key="2">
    <source>
        <dbReference type="RuleBase" id="RU361163"/>
    </source>
</evidence>
<keyword evidence="2" id="KW-0119">Carbohydrate metabolism</keyword>
<accession>A0A6A6ZZH9</accession>
<reference evidence="4" key="1">
    <citation type="journal article" date="2020" name="Stud. Mycol.">
        <title>101 Dothideomycetes genomes: a test case for predicting lifestyles and emergence of pathogens.</title>
        <authorList>
            <person name="Haridas S."/>
            <person name="Albert R."/>
            <person name="Binder M."/>
            <person name="Bloem J."/>
            <person name="Labutti K."/>
            <person name="Salamov A."/>
            <person name="Andreopoulos B."/>
            <person name="Baker S."/>
            <person name="Barry K."/>
            <person name="Bills G."/>
            <person name="Bluhm B."/>
            <person name="Cannon C."/>
            <person name="Castanera R."/>
            <person name="Culley D."/>
            <person name="Daum C."/>
            <person name="Ezra D."/>
            <person name="Gonzalez J."/>
            <person name="Henrissat B."/>
            <person name="Kuo A."/>
            <person name="Liang C."/>
            <person name="Lipzen A."/>
            <person name="Lutzoni F."/>
            <person name="Magnuson J."/>
            <person name="Mondo S."/>
            <person name="Nolan M."/>
            <person name="Ohm R."/>
            <person name="Pangilinan J."/>
            <person name="Park H.-J."/>
            <person name="Ramirez L."/>
            <person name="Alfaro M."/>
            <person name="Sun H."/>
            <person name="Tritt A."/>
            <person name="Yoshinaga Y."/>
            <person name="Zwiers L.-H."/>
            <person name="Turgeon B."/>
            <person name="Goodwin S."/>
            <person name="Spatafora J."/>
            <person name="Crous P."/>
            <person name="Grigoriev I."/>
        </authorList>
    </citation>
    <scope>NUCLEOTIDE SEQUENCE</scope>
    <source>
        <strain evidence="4">CBS 113818</strain>
    </source>
</reference>
<dbReference type="GO" id="GO:0008810">
    <property type="term" value="F:cellulase activity"/>
    <property type="evidence" value="ECO:0007669"/>
    <property type="project" value="InterPro"/>
</dbReference>
<feature type="chain" id="PRO_5025681966" evidence="3">
    <location>
        <begin position="18"/>
        <end position="269"/>
    </location>
</feature>
<keyword evidence="4" id="KW-0430">Lectin</keyword>
<dbReference type="PANTHER" id="PTHR34002:SF9">
    <property type="entry name" value="XYLOGLUCAN-SPECIFIC ENDO-BETA-1,4-GLUCANASE A"/>
    <property type="match status" value="1"/>
</dbReference>
<feature type="signal peptide" evidence="3">
    <location>
        <begin position="1"/>
        <end position="17"/>
    </location>
</feature>
<organism evidence="4 5">
    <name type="scientific">Ophiobolus disseminans</name>
    <dbReference type="NCBI Taxonomy" id="1469910"/>
    <lineage>
        <taxon>Eukaryota</taxon>
        <taxon>Fungi</taxon>
        <taxon>Dikarya</taxon>
        <taxon>Ascomycota</taxon>
        <taxon>Pezizomycotina</taxon>
        <taxon>Dothideomycetes</taxon>
        <taxon>Pleosporomycetidae</taxon>
        <taxon>Pleosporales</taxon>
        <taxon>Pleosporineae</taxon>
        <taxon>Phaeosphaeriaceae</taxon>
        <taxon>Ophiobolus</taxon>
    </lineage>
</organism>
<keyword evidence="2" id="KW-0624">Polysaccharide degradation</keyword>
<dbReference type="SUPFAM" id="SSF49899">
    <property type="entry name" value="Concanavalin A-like lectins/glucanases"/>
    <property type="match status" value="1"/>
</dbReference>
<evidence type="ECO:0000313" key="5">
    <source>
        <dbReference type="Proteomes" id="UP000799424"/>
    </source>
</evidence>
<keyword evidence="2" id="KW-0326">Glycosidase</keyword>
<protein>
    <submittedName>
        <fullName evidence="4">Concanavalin A-like lectin/glucanase</fullName>
    </submittedName>
</protein>
<dbReference type="InterPro" id="IPR013319">
    <property type="entry name" value="GH11/12"/>
</dbReference>
<keyword evidence="3" id="KW-0732">Signal</keyword>
<sequence length="269" mass="29050">MLKNALLSLALVAPAFALPAPQGITISDTIKQKPIQMCGVAQNVVLTDTPWIVYNMHYNKALTKGSMCTGYESVSTGANGLKKIKWNAVTDIEYVKATDNVPKGYTFVGLTQNLSTKLSAIKSIPASYTWTRTNTTAYKGNIALDFMIAPTAGDSTSSKAQELMLWLEYTGGQLPIGWVAGPKATISLYGTTWKLYQGVNTDTGITVSSLLPDVMFKGAWEGDVKEWLMALVKVGVFGQDVYVNVGNAGTEPFYGKARVEAEVALEIKL</sequence>
<evidence type="ECO:0000256" key="3">
    <source>
        <dbReference type="SAM" id="SignalP"/>
    </source>
</evidence>
<evidence type="ECO:0000256" key="1">
    <source>
        <dbReference type="ARBA" id="ARBA00005519"/>
    </source>
</evidence>
<keyword evidence="5" id="KW-1185">Reference proteome</keyword>
<dbReference type="Proteomes" id="UP000799424">
    <property type="component" value="Unassembled WGS sequence"/>
</dbReference>
<comment type="similarity">
    <text evidence="1 2">Belongs to the glycosyl hydrolase 12 (cellulase H) family.</text>
</comment>
<keyword evidence="2" id="KW-0378">Hydrolase</keyword>
<dbReference type="GO" id="GO:0030246">
    <property type="term" value="F:carbohydrate binding"/>
    <property type="evidence" value="ECO:0007669"/>
    <property type="project" value="UniProtKB-KW"/>
</dbReference>
<dbReference type="AlphaFoldDB" id="A0A6A6ZZH9"/>